<dbReference type="GO" id="GO:0016301">
    <property type="term" value="F:kinase activity"/>
    <property type="evidence" value="ECO:0007669"/>
    <property type="project" value="UniProtKB-UniRule"/>
</dbReference>
<proteinExistence type="inferred from homology"/>
<evidence type="ECO:0000256" key="2">
    <source>
        <dbReference type="PIRNR" id="PIRNR006221"/>
    </source>
</evidence>
<dbReference type="Gene3D" id="3.90.1200.10">
    <property type="match status" value="1"/>
</dbReference>
<comment type="caution">
    <text evidence="3">The sequence shown here is derived from an EMBL/GenBank/DDBJ whole genome shotgun (WGS) entry which is preliminary data.</text>
</comment>
<keyword evidence="2 3" id="KW-0418">Kinase</keyword>
<dbReference type="SUPFAM" id="SSF56112">
    <property type="entry name" value="Protein kinase-like (PK-like)"/>
    <property type="match status" value="1"/>
</dbReference>
<name>A0A4Q8D2K1_9GAMM</name>
<evidence type="ECO:0000256" key="1">
    <source>
        <dbReference type="ARBA" id="ARBA00009460"/>
    </source>
</evidence>
<keyword evidence="4" id="KW-1185">Reference proteome</keyword>
<dbReference type="InterPro" id="IPR011009">
    <property type="entry name" value="Kinase-like_dom_sf"/>
</dbReference>
<keyword evidence="2" id="KW-0808">Transferase</keyword>
<dbReference type="EMBL" id="SHLI01000001">
    <property type="protein sequence ID" value="RZU99626.1"/>
    <property type="molecule type" value="Genomic_DNA"/>
</dbReference>
<dbReference type="InterPro" id="IPR016477">
    <property type="entry name" value="Fructo-/Ketosamine-3-kinase"/>
</dbReference>
<dbReference type="PIRSF" id="PIRSF006221">
    <property type="entry name" value="Ketosamine-3-kinase"/>
    <property type="match status" value="1"/>
</dbReference>
<dbReference type="Proteomes" id="UP000292298">
    <property type="component" value="Unassembled WGS sequence"/>
</dbReference>
<dbReference type="Pfam" id="PF03881">
    <property type="entry name" value="Fructosamin_kin"/>
    <property type="match status" value="1"/>
</dbReference>
<dbReference type="PANTHER" id="PTHR12149">
    <property type="entry name" value="FRUCTOSAMINE 3 KINASE-RELATED PROTEIN"/>
    <property type="match status" value="1"/>
</dbReference>
<organism evidence="3 4">
    <name type="scientific">Spiribacter vilamensis</name>
    <dbReference type="NCBI Taxonomy" id="531306"/>
    <lineage>
        <taxon>Bacteria</taxon>
        <taxon>Pseudomonadati</taxon>
        <taxon>Pseudomonadota</taxon>
        <taxon>Gammaproteobacteria</taxon>
        <taxon>Chromatiales</taxon>
        <taxon>Ectothiorhodospiraceae</taxon>
        <taxon>Spiribacter</taxon>
    </lineage>
</organism>
<reference evidence="3 4" key="1">
    <citation type="submission" date="2019-02" db="EMBL/GenBank/DDBJ databases">
        <title>Genomic Encyclopedia of Type Strains, Phase IV (KMG-IV): sequencing the most valuable type-strain genomes for metagenomic binning, comparative biology and taxonomic classification.</title>
        <authorList>
            <person name="Goeker M."/>
        </authorList>
    </citation>
    <scope>NUCLEOTIDE SEQUENCE [LARGE SCALE GENOMIC DNA]</scope>
    <source>
        <strain evidence="3 4">DSM 21056</strain>
    </source>
</reference>
<protein>
    <submittedName>
        <fullName evidence="3">Fructosamine-3-kinase</fullName>
    </submittedName>
</protein>
<comment type="similarity">
    <text evidence="1 2">Belongs to the fructosamine kinase family.</text>
</comment>
<dbReference type="AlphaFoldDB" id="A0A4Q8D2K1"/>
<accession>A0A4Q8D2K1</accession>
<gene>
    <name evidence="3" type="ORF">EV698_1921</name>
</gene>
<dbReference type="Gene3D" id="3.30.200.20">
    <property type="entry name" value="Phosphorylase Kinase, domain 1"/>
    <property type="match status" value="1"/>
</dbReference>
<dbReference type="PANTHER" id="PTHR12149:SF8">
    <property type="entry name" value="PROTEIN-RIBULOSAMINE 3-KINASE"/>
    <property type="match status" value="1"/>
</dbReference>
<evidence type="ECO:0000313" key="3">
    <source>
        <dbReference type="EMBL" id="RZU99626.1"/>
    </source>
</evidence>
<dbReference type="OrthoDB" id="5291879at2"/>
<evidence type="ECO:0000313" key="4">
    <source>
        <dbReference type="Proteomes" id="UP000292298"/>
    </source>
</evidence>
<sequence>MDNACRTDIEQGIANALGSTPVALQWTPIGGGDINAAYRLEGGAAAWFVKLNRVDRLAMFEAEAEGLQAMAAADGPRVPSPLTWGVAGERSYLVMEWIELQSRGDAAALGAQLAGLHGTTAERHGWHRDNTIGATDQLNPPDHDWVRFYRDQRLRFQLALARRNGLGDRLQSRGEALADRMAGFFEGYTPVPSLLHGDLWGGNVAFDGRGQPVLYDPAVYFGDRESDIAMSELFGRLPTAAYDAYNAAYPLDAGYPVRRDLYQLYHVLNHANLFGGPYAREAESLIDRLLAQV</sequence>
<dbReference type="RefSeq" id="WP_130503840.1">
    <property type="nucleotide sequence ID" value="NZ_SHLI01000001.1"/>
</dbReference>